<comment type="similarity">
    <text evidence="1">Belongs to the trichodiene synthase family.</text>
</comment>
<evidence type="ECO:0000256" key="6">
    <source>
        <dbReference type="ARBA" id="ARBA00023239"/>
    </source>
</evidence>
<keyword evidence="4" id="KW-0436">Ligase</keyword>
<proteinExistence type="inferred from homology"/>
<dbReference type="InterPro" id="IPR001242">
    <property type="entry name" value="Condensation_dom"/>
</dbReference>
<dbReference type="SUPFAM" id="SSF47336">
    <property type="entry name" value="ACP-like"/>
    <property type="match status" value="2"/>
</dbReference>
<dbReference type="PROSITE" id="PS50075">
    <property type="entry name" value="CARRIER"/>
    <property type="match status" value="2"/>
</dbReference>
<feature type="compositionally biased region" description="Polar residues" evidence="8">
    <location>
        <begin position="3128"/>
        <end position="3137"/>
    </location>
</feature>
<keyword evidence="2" id="KW-0596">Phosphopantetheine</keyword>
<dbReference type="Gene3D" id="3.30.559.10">
    <property type="entry name" value="Chloramphenicol acetyltransferase-like domain"/>
    <property type="match status" value="2"/>
</dbReference>
<dbReference type="Gene3D" id="1.10.600.10">
    <property type="entry name" value="Farnesyl Diphosphate Synthase"/>
    <property type="match status" value="1"/>
</dbReference>
<dbReference type="PROSITE" id="PS00455">
    <property type="entry name" value="AMP_BINDING"/>
    <property type="match status" value="2"/>
</dbReference>
<dbReference type="Gene3D" id="3.30.300.30">
    <property type="match status" value="2"/>
</dbReference>
<dbReference type="CDD" id="cd19545">
    <property type="entry name" value="FUM14_C_NRPS-like"/>
    <property type="match status" value="1"/>
</dbReference>
<evidence type="ECO:0000256" key="1">
    <source>
        <dbReference type="ARBA" id="ARBA00007946"/>
    </source>
</evidence>
<dbReference type="InterPro" id="IPR008949">
    <property type="entry name" value="Isoprenoid_synthase_dom_sf"/>
</dbReference>
<dbReference type="Pfam" id="PF06330">
    <property type="entry name" value="TRI5"/>
    <property type="match status" value="1"/>
</dbReference>
<dbReference type="FunFam" id="1.10.1200.10:FF:000005">
    <property type="entry name" value="Nonribosomal peptide synthetase 1"/>
    <property type="match status" value="1"/>
</dbReference>
<evidence type="ECO:0000259" key="9">
    <source>
        <dbReference type="PROSITE" id="PS50075"/>
    </source>
</evidence>
<keyword evidence="6" id="KW-0456">Lyase</keyword>
<dbReference type="GO" id="GO:0016838">
    <property type="term" value="F:carbon-oxygen lyase activity, acting on phosphates"/>
    <property type="evidence" value="ECO:0007669"/>
    <property type="project" value="InterPro"/>
</dbReference>
<dbReference type="NCBIfam" id="TIGR01733">
    <property type="entry name" value="AA-adenyl-dom"/>
    <property type="match status" value="2"/>
</dbReference>
<dbReference type="SFLD" id="SFLDG01021">
    <property type="entry name" value="Trichodiene_Synthase_Like"/>
    <property type="match status" value="1"/>
</dbReference>
<gene>
    <name evidence="10" type="ORF">CNMCM7691_008394</name>
</gene>
<dbReference type="Proteomes" id="UP000641853">
    <property type="component" value="Unassembled WGS sequence"/>
</dbReference>
<dbReference type="InterPro" id="IPR045851">
    <property type="entry name" value="AMP-bd_C_sf"/>
</dbReference>
<feature type="compositionally biased region" description="Basic and acidic residues" evidence="8">
    <location>
        <begin position="3193"/>
        <end position="3208"/>
    </location>
</feature>
<keyword evidence="11" id="KW-1185">Reference proteome</keyword>
<evidence type="ECO:0000313" key="11">
    <source>
        <dbReference type="Proteomes" id="UP000641853"/>
    </source>
</evidence>
<reference evidence="10" key="1">
    <citation type="submission" date="2020-06" db="EMBL/GenBank/DDBJ databases">
        <title>Draft genome sequences of strains closely related to Aspergillus parafelis and Aspergillus hiratsukae.</title>
        <authorList>
            <person name="Dos Santos R.A.C."/>
            <person name="Rivero-Menendez O."/>
            <person name="Steenwyk J.L."/>
            <person name="Mead M.E."/>
            <person name="Goldman G.H."/>
            <person name="Alastruey-Izquierdo A."/>
            <person name="Rokas A."/>
        </authorList>
    </citation>
    <scope>NUCLEOTIDE SEQUENCE</scope>
    <source>
        <strain evidence="10">CNM-CM7691</strain>
    </source>
</reference>
<feature type="region of interest" description="Disordered" evidence="8">
    <location>
        <begin position="3189"/>
        <end position="3234"/>
    </location>
</feature>
<dbReference type="Gene3D" id="3.30.559.30">
    <property type="entry name" value="Nonribosomal peptide synthetase, condensation domain"/>
    <property type="match status" value="3"/>
</dbReference>
<evidence type="ECO:0000256" key="8">
    <source>
        <dbReference type="SAM" id="MobiDB-lite"/>
    </source>
</evidence>
<evidence type="ECO:0000256" key="4">
    <source>
        <dbReference type="ARBA" id="ARBA00022598"/>
    </source>
</evidence>
<protein>
    <recommendedName>
        <fullName evidence="9">Carrier domain-containing protein</fullName>
    </recommendedName>
</protein>
<dbReference type="PANTHER" id="PTHR45527">
    <property type="entry name" value="NONRIBOSOMAL PEPTIDE SYNTHETASE"/>
    <property type="match status" value="1"/>
</dbReference>
<dbReference type="FunFam" id="3.30.300.30:FF:000015">
    <property type="entry name" value="Nonribosomal peptide synthase SidD"/>
    <property type="match status" value="2"/>
</dbReference>
<evidence type="ECO:0000256" key="7">
    <source>
        <dbReference type="ARBA" id="ARBA00029454"/>
    </source>
</evidence>
<dbReference type="EMBL" id="JACBAG010001861">
    <property type="protein sequence ID" value="KAF7179461.1"/>
    <property type="molecule type" value="Genomic_DNA"/>
</dbReference>
<comment type="similarity">
    <text evidence="7">Belongs to the NRP synthetase family.</text>
</comment>
<dbReference type="InterPro" id="IPR023213">
    <property type="entry name" value="CAT-like_dom_sf"/>
</dbReference>
<evidence type="ECO:0000313" key="10">
    <source>
        <dbReference type="EMBL" id="KAF7179461.1"/>
    </source>
</evidence>
<dbReference type="SUPFAM" id="SSF52777">
    <property type="entry name" value="CoA-dependent acyltransferases"/>
    <property type="match status" value="5"/>
</dbReference>
<dbReference type="Pfam" id="PF00501">
    <property type="entry name" value="AMP-binding"/>
    <property type="match status" value="2"/>
</dbReference>
<dbReference type="InterPro" id="IPR009081">
    <property type="entry name" value="PP-bd_ACP"/>
</dbReference>
<dbReference type="InterPro" id="IPR042099">
    <property type="entry name" value="ANL_N_sf"/>
</dbReference>
<dbReference type="FunFam" id="3.30.559.30:FF:000003">
    <property type="entry name" value="Nonribosomal peptide synthase SidD"/>
    <property type="match status" value="1"/>
</dbReference>
<dbReference type="Pfam" id="PF00550">
    <property type="entry name" value="PP-binding"/>
    <property type="match status" value="2"/>
</dbReference>
<keyword evidence="5" id="KW-0677">Repeat</keyword>
<dbReference type="InterPro" id="IPR006162">
    <property type="entry name" value="Ppantetheine_attach_site"/>
</dbReference>
<dbReference type="InterPro" id="IPR036736">
    <property type="entry name" value="ACP-like_sf"/>
</dbReference>
<dbReference type="InterPro" id="IPR024652">
    <property type="entry name" value="Trichodiene_synth"/>
</dbReference>
<comment type="caution">
    <text evidence="10">The sequence shown here is derived from an EMBL/GenBank/DDBJ whole genome shotgun (WGS) entry which is preliminary data.</text>
</comment>
<feature type="domain" description="Carrier" evidence="9">
    <location>
        <begin position="2286"/>
        <end position="2359"/>
    </location>
</feature>
<dbReference type="CDD" id="cd05918">
    <property type="entry name" value="A_NRPS_SidN3_like"/>
    <property type="match status" value="2"/>
</dbReference>
<dbReference type="Gene3D" id="1.10.1200.10">
    <property type="entry name" value="ACP-like"/>
    <property type="match status" value="2"/>
</dbReference>
<dbReference type="InterPro" id="IPR000873">
    <property type="entry name" value="AMP-dep_synth/lig_dom"/>
</dbReference>
<dbReference type="GO" id="GO:0031177">
    <property type="term" value="F:phosphopantetheine binding"/>
    <property type="evidence" value="ECO:0007669"/>
    <property type="project" value="TreeGrafter"/>
</dbReference>
<name>A0A8H6QSP6_9EURO</name>
<dbReference type="SUPFAM" id="SSF48576">
    <property type="entry name" value="Terpenoid synthases"/>
    <property type="match status" value="1"/>
</dbReference>
<dbReference type="SUPFAM" id="SSF56801">
    <property type="entry name" value="Acetyl-CoA synthetase-like"/>
    <property type="match status" value="2"/>
</dbReference>
<evidence type="ECO:0000256" key="2">
    <source>
        <dbReference type="ARBA" id="ARBA00022450"/>
    </source>
</evidence>
<keyword evidence="3" id="KW-0597">Phosphoprotein</keyword>
<dbReference type="PROSITE" id="PS00012">
    <property type="entry name" value="PHOSPHOPANTETHEINE"/>
    <property type="match status" value="2"/>
</dbReference>
<evidence type="ECO:0000256" key="5">
    <source>
        <dbReference type="ARBA" id="ARBA00022737"/>
    </source>
</evidence>
<dbReference type="InterPro" id="IPR020845">
    <property type="entry name" value="AMP-binding_CS"/>
</dbReference>
<dbReference type="Pfam" id="PF00668">
    <property type="entry name" value="Condensation"/>
    <property type="match status" value="2"/>
</dbReference>
<organism evidence="10 11">
    <name type="scientific">Aspergillus felis</name>
    <dbReference type="NCBI Taxonomy" id="1287682"/>
    <lineage>
        <taxon>Eukaryota</taxon>
        <taxon>Fungi</taxon>
        <taxon>Dikarya</taxon>
        <taxon>Ascomycota</taxon>
        <taxon>Pezizomycotina</taxon>
        <taxon>Eurotiomycetes</taxon>
        <taxon>Eurotiomycetidae</taxon>
        <taxon>Eurotiales</taxon>
        <taxon>Aspergillaceae</taxon>
        <taxon>Aspergillus</taxon>
        <taxon>Aspergillus subgen. Fumigati</taxon>
    </lineage>
</organism>
<dbReference type="GO" id="GO:0044550">
    <property type="term" value="P:secondary metabolite biosynthetic process"/>
    <property type="evidence" value="ECO:0007669"/>
    <property type="project" value="TreeGrafter"/>
</dbReference>
<evidence type="ECO:0000256" key="3">
    <source>
        <dbReference type="ARBA" id="ARBA00022553"/>
    </source>
</evidence>
<dbReference type="GO" id="GO:0043041">
    <property type="term" value="P:amino acid activation for nonribosomal peptide biosynthetic process"/>
    <property type="evidence" value="ECO:0007669"/>
    <property type="project" value="TreeGrafter"/>
</dbReference>
<dbReference type="PANTHER" id="PTHR45527:SF1">
    <property type="entry name" value="FATTY ACID SYNTHASE"/>
    <property type="match status" value="1"/>
</dbReference>
<dbReference type="GO" id="GO:0016874">
    <property type="term" value="F:ligase activity"/>
    <property type="evidence" value="ECO:0007669"/>
    <property type="project" value="UniProtKB-KW"/>
</dbReference>
<accession>A0A8H6QSP6</accession>
<sequence length="3234" mass="358574">MSASASALEDSVTMPSQDFPIDYYVNSVVRFLDIIQYNDTNYTAEERVAKLHYAYTKTARHFAHPDRQRHIKASPKKLQASLQTIVAMVVYSWATASNEVMADLSIHYTYMLILDDSHDDPSDSMKSFYNNMLAGRPQEHPWWQMVNDQFPQVLQHYGPYCGLNMIRSTTDFFQGCWVEQHNFLGFPGSFDYPNFLRRLNGLGHCVGGSIFPKERFDENELFTEITTAIAQMENWMVFVNDLLSFYKEFDEPRDQTSLVNNYSRCNEITLEQALEKLTMDTIVDSEQLLRVFHDKDPKILHTLCKFLQGYVTWHLCDPRYRLQELDSLTDELSGVSTKLRNYLQSAKEVGSVDPKAWAYPSVANLAAEYMADSTPVKISGATDEAIETMWAQNLRDMEEATVFPVEQPSESSKSCVRGHTLYTLSGFPHMQNLAAQISAPNLIHAAWATLIAKETNATSVAFAISAPDLYPTPKVVHMNGNLSVGEFLREVEQNTIRSLPLSTFALEKWGNIPLTGLNTLIKVDANDEGNGRPITNLHNDIPRDELDELESSFPLVLRVSANQQYFEVTVDYNAQFIDQSKVSVLIERLDFTISQLCDPSSQKTLLNDMNFCSPRDMAKILKWNSASHDPVDDCIHWEFSKQAALQPEAEAISGWDRCFTYEQLDISTAQLAEHLQSLPKPVGPGVTVPICFPKCAYAVVAMLAVLRAGGAYTPIDPAFPRSRILEILGQLGSTTVLASPENAYLFDKAVVEQTVVLSESTLTALAADVSTFVVTNLPEAKPSDPCMILFTSGSTGKPKGIVLEHKSVCKVFREHGKASGFRKGMRTLQFSAHTYDVCHGEIFETLYWGGTVCIPSEEERMSDIAGFINRHNVDWACLTPSVAGLLDPTQMPCLKTLGLGGEAVPGEVLRLWRNFVRIILMYGPSECSIYTSAKDLESDADIGTLGIGRGCSLWIVDPHNHNVLVPIGAVGELVVEGPIVAREYLKNPELSERVFISDPHWQVKRDGASQTVRRYCKTGDLVRYDADGAVRFVGRKDTMIKLRGQRLELGDVELHLKLAFPMAKTVYPTIIIPEALGTAQHLTAFILMDRVAQHASPMHATEDVDPSGIYMSILGSDEWHCIVQKAQDILTASLPRHMIPTMFIPMLKLPLSASMKTDQRRLRELGASLTLDQLTLLNAATASKAMIQQRQMSKEEKIMHSLWALALGRDASHIGLGDHFFLIGGDSVLAMKLVRLAKDAGYAITYKDVFQAPILADLAKVMTESVLKESSPDVVEPFSLLSSGASKDQILWQVAKQLDIEPATIEDVLPCTPFQEALITSTVRQPGSYVARSVLRLRQHIDVQRLQSSCETLVSSTPPLRTRIVDLPEQGFLQVVVNEPLQWLTPGTKALTDLSHSSLGLNSPLALFEVIEGSEDAESCLILTLHHAVYDGHSIPLMLRNLESLYYGEAMLFSPTPFPLFIDHIKKQQDQSVALQFWRDQFSGDFAASVYLGLNLPNLVPFADSHKKRCISNLAWPKVDVTPATIVRTAWSILQSQYTGSLDVLFGASVSGRQTPLPGIDFVVAPTMATVPVRIQLDETTTLDKIQRRIQAHALEMISYEQVGLPYIRRISPAAEHACQFQTLLIVQPASDDKSFSPGLFQPQESSSSHVIHNFVHEAKDLPLVLECQLERDGVGLHVNFDARFISDEQVGRILIQFEHILRQTCDIELRQKTLCDIDLMSPDDMSKIWNWNAQVPETIDNCVHDIIHSMAQEQPEALAIEAWDGKMTYQELDTKSTILAEHMLQQFGQCIGKIVPLCFAKSMWVPVAALAVMKAGGACLLLDTAQPNGRLQAILEQITPEMMICSATEHCRAIALGGTNILTLGERQMSDICSAHIASETALPKVPSSNLLYVTFTSGSTGAPKGVRISHANFASALHHQKGRIGYDRNSRVYDFASYSFDISWSNIIHTLAYGGCICIPSLQERGDNLVGSIQRFKANAANLTDSVLDLLSPSTLPLLKTVISAGEVTKPSTLKTWSSAVSLYQIYGPAECTPLSTGQLTHDHPYLATMGTGLGFNTWVVDASGNRLVPLGVVGELWLEGPAVGLGYLDDDEKTSQAFVIDPPWLVDGTVSTPGRRGRCYRTGDLVKYHEDGTLEHMGRKDDQVKIRGQRVELGEIEHQISRGLVALGDSSVTKIAVEVVIPKNSTEPTLLGFLTQNSAVKDEKTWRASLTKLGDKLNSWLSDCLVAYMIPSGYIPVTDWPVSSTGKLDRRRLRELGSKWSLQDLQNPGPQSPESSVVEKSMTAAETRLRALWAMVLKVDVSAIQSRDNFLRVGGDSIKAVRLVTAARKQGLVLSVAKILKRPRLSDMALTMTEGKELKYHEPQPFSLLEGGSSEIQRLFKEIGPVLSFSTDQVRDIAPTTYTQALCVDAATYTPPQGCFVFHIDIPDHVPLDKIKDFAQMLWKNVDILRTVFVKSASGDIVQVIPGDVPIPLETHEVDAASTLQDVAALVFEKSLQPRLELGAIYVKFMLIYGRGKPTRFGFRVSHGHFDGVSLIPILACLAASLQDRDWPIIPKFVGYIGHVRKQDVKTMEHWKRALKGSKPMALQPTGAESRIMTMTKIIESPPKIPDFTAANIFLAACAEALAHLHDTLDVNATLTVSGRTMLPGGLDNVIGPCLNQVPLRVSLPADRSFETTLTTVKQAQLDMLPAEVATSQSIYKTCAQDWPEHQRKMFYNVQFHNVIFPSIDLLGDGVKTPLKVHGPTGVWEHSEEIWVIARPVEDTWHIALSANASNCTQKHLENVGDTIASILAAVNNLIKVFWLGARPPKDSDLSPFLLVRKAKVLAALQYLSDDFIPPELRDSIIYLDEPDHHEREGYTVDLQMGNYENDLQAAQDSACDVNIGEPFITGSVSTDTNGERQDPNLRVLHALSSTIMNRPPALSEVTSAEKWLGKMPVISYTIHGQATLVDHWSDPHYFTAAFPTLFPAGIGGHLDERAFPVSLGAFAEFARHKTFMYLLYDVIQLRKSSIGNAFLIKRQNWHSVTKDITSLTVTQLQSATQTVAMGQKIEDSIIRRLLRNIVTIGTQVPGSFAQKLRLRSEIRGQSRIFITGRIFGITTNTPRLAIGVDDVYFIPNLGSITTAPVTPTSSVGKQKQADRWNSRANPMTPIKRPRMLISSSDSQPQDDEVQNYLSSTAHLPIESELCDEPINKDTTTDQLTRLEDGSSADTILQGRRPKRTRKFSKADSPL</sequence>
<dbReference type="Gene3D" id="3.40.50.12780">
    <property type="entry name" value="N-terminal domain of ligase-like"/>
    <property type="match status" value="2"/>
</dbReference>
<dbReference type="InterPro" id="IPR010071">
    <property type="entry name" value="AA_adenyl_dom"/>
</dbReference>
<feature type="region of interest" description="Disordered" evidence="8">
    <location>
        <begin position="3128"/>
        <end position="3171"/>
    </location>
</feature>
<dbReference type="GO" id="GO:0005737">
    <property type="term" value="C:cytoplasm"/>
    <property type="evidence" value="ECO:0007669"/>
    <property type="project" value="TreeGrafter"/>
</dbReference>
<feature type="domain" description="Carrier" evidence="9">
    <location>
        <begin position="1193"/>
        <end position="1266"/>
    </location>
</feature>
<dbReference type="SFLD" id="SFLDS00005">
    <property type="entry name" value="Isoprenoid_Synthase_Type_I"/>
    <property type="match status" value="1"/>
</dbReference>